<organism evidence="1 2">
    <name type="scientific">Mycobacterium paraseoulense</name>
    <dbReference type="NCBI Taxonomy" id="590652"/>
    <lineage>
        <taxon>Bacteria</taxon>
        <taxon>Bacillati</taxon>
        <taxon>Actinomycetota</taxon>
        <taxon>Actinomycetes</taxon>
        <taxon>Mycobacteriales</taxon>
        <taxon>Mycobacteriaceae</taxon>
        <taxon>Mycobacterium</taxon>
    </lineage>
</organism>
<dbReference type="Gene3D" id="3.40.50.10600">
    <property type="entry name" value="SpoIIaa-like domains"/>
    <property type="match status" value="1"/>
</dbReference>
<dbReference type="AlphaFoldDB" id="A0A1X0ICA3"/>
<keyword evidence="2" id="KW-1185">Reference proteome</keyword>
<protein>
    <submittedName>
        <fullName evidence="1">STAS/SEC14 domain-containing protein</fullName>
    </submittedName>
</protein>
<reference evidence="1 2" key="1">
    <citation type="submission" date="2017-02" db="EMBL/GenBank/DDBJ databases">
        <title>The new phylogeny of genus Mycobacterium.</title>
        <authorList>
            <person name="Tortoli E."/>
            <person name="Trovato A."/>
            <person name="Cirillo D.M."/>
        </authorList>
    </citation>
    <scope>NUCLEOTIDE SEQUENCE [LARGE SCALE GENOMIC DNA]</scope>
    <source>
        <strain evidence="1 2">DSM 45000</strain>
    </source>
</reference>
<dbReference type="STRING" id="590652.BST39_10530"/>
<name>A0A1X0ICA3_9MYCO</name>
<accession>A0A1X0ICA3</accession>
<dbReference type="Pfam" id="PF11964">
    <property type="entry name" value="SpoIIAA-like"/>
    <property type="match status" value="1"/>
</dbReference>
<gene>
    <name evidence="1" type="ORF">BST39_10530</name>
</gene>
<evidence type="ECO:0000313" key="1">
    <source>
        <dbReference type="EMBL" id="ORB42256.1"/>
    </source>
</evidence>
<dbReference type="InterPro" id="IPR038396">
    <property type="entry name" value="SpoIIAA-like_sf"/>
</dbReference>
<dbReference type="InterPro" id="IPR036513">
    <property type="entry name" value="STAS_dom_sf"/>
</dbReference>
<sequence length="121" mass="13756">MIDVMRGSDRDVLGLCATGKLTAGDYRDVLVPTVQSLLDRFGTLKVLFLIGEPFDGWTLRAAWVNTVFDIGHRNDFRKVAVVGAPRWEQWCVNVAAAWLMSGELRTFDRERLDAAWEWVRA</sequence>
<dbReference type="OrthoDB" id="4729899at2"/>
<comment type="caution">
    <text evidence="1">The sequence shown here is derived from an EMBL/GenBank/DDBJ whole genome shotgun (WGS) entry which is preliminary data.</text>
</comment>
<dbReference type="RefSeq" id="WP_083171650.1">
    <property type="nucleotide sequence ID" value="NZ_AP022619.1"/>
</dbReference>
<proteinExistence type="predicted"/>
<evidence type="ECO:0000313" key="2">
    <source>
        <dbReference type="Proteomes" id="UP000192513"/>
    </source>
</evidence>
<dbReference type="SUPFAM" id="SSF52091">
    <property type="entry name" value="SpoIIaa-like"/>
    <property type="match status" value="1"/>
</dbReference>
<dbReference type="InterPro" id="IPR021866">
    <property type="entry name" value="SpoIIAA-like"/>
</dbReference>
<dbReference type="Proteomes" id="UP000192513">
    <property type="component" value="Unassembled WGS sequence"/>
</dbReference>
<dbReference type="EMBL" id="MVIE01000010">
    <property type="protein sequence ID" value="ORB42256.1"/>
    <property type="molecule type" value="Genomic_DNA"/>
</dbReference>